<reference evidence="1 2" key="1">
    <citation type="submission" date="2021-01" db="EMBL/GenBank/DDBJ databases">
        <title>Whole genome shotgun sequence of Actinoplanes deccanensis NBRC 13994.</title>
        <authorList>
            <person name="Komaki H."/>
            <person name="Tamura T."/>
        </authorList>
    </citation>
    <scope>NUCLEOTIDE SEQUENCE [LARGE SCALE GENOMIC DNA]</scope>
    <source>
        <strain evidence="1 2">NBRC 13994</strain>
    </source>
</reference>
<sequence length="129" mass="13985">MSSGYDDLDSVLQRLARQSIIDHAMQPGGIDAWAQVDRKIPGEHGWVIIPREDASGYAPGAQVLHDATIVEAERLLRGNRTLAELKCTPEFIGQVDAVLGAGDARITDFDPKLAADIVQIGLFGSIWYA</sequence>
<dbReference type="RefSeq" id="WP_203761374.1">
    <property type="nucleotide sequence ID" value="NZ_BAAABO010000029.1"/>
</dbReference>
<accession>A0ABQ3Y0S7</accession>
<dbReference type="Proteomes" id="UP000609879">
    <property type="component" value="Unassembled WGS sequence"/>
</dbReference>
<proteinExistence type="predicted"/>
<comment type="caution">
    <text evidence="1">The sequence shown here is derived from an EMBL/GenBank/DDBJ whole genome shotgun (WGS) entry which is preliminary data.</text>
</comment>
<organism evidence="1 2">
    <name type="scientific">Paractinoplanes deccanensis</name>
    <dbReference type="NCBI Taxonomy" id="113561"/>
    <lineage>
        <taxon>Bacteria</taxon>
        <taxon>Bacillati</taxon>
        <taxon>Actinomycetota</taxon>
        <taxon>Actinomycetes</taxon>
        <taxon>Micromonosporales</taxon>
        <taxon>Micromonosporaceae</taxon>
        <taxon>Paractinoplanes</taxon>
    </lineage>
</organism>
<keyword evidence="2" id="KW-1185">Reference proteome</keyword>
<gene>
    <name evidence="1" type="ORF">Ade02nite_20960</name>
</gene>
<dbReference type="EMBL" id="BOMI01000033">
    <property type="protein sequence ID" value="GID73455.1"/>
    <property type="molecule type" value="Genomic_DNA"/>
</dbReference>
<name>A0ABQ3Y0S7_9ACTN</name>
<evidence type="ECO:0000313" key="1">
    <source>
        <dbReference type="EMBL" id="GID73455.1"/>
    </source>
</evidence>
<protein>
    <submittedName>
        <fullName evidence="1">Uncharacterized protein</fullName>
    </submittedName>
</protein>
<evidence type="ECO:0000313" key="2">
    <source>
        <dbReference type="Proteomes" id="UP000609879"/>
    </source>
</evidence>